<keyword evidence="1" id="KW-0812">Transmembrane</keyword>
<dbReference type="AlphaFoldDB" id="A0A8H6NAD1"/>
<reference evidence="2" key="1">
    <citation type="journal article" date="2020" name="Phytopathology">
        <title>Genome Sequence Resources of Colletotrichum truncatum, C. plurivorum, C. musicola, and C. sojae: Four Species Pathogenic to Soybean (Glycine max).</title>
        <authorList>
            <person name="Rogerio F."/>
            <person name="Boufleur T.R."/>
            <person name="Ciampi-Guillardi M."/>
            <person name="Sukno S.A."/>
            <person name="Thon M.R."/>
            <person name="Massola Junior N.S."/>
            <person name="Baroncelli R."/>
        </authorList>
    </citation>
    <scope>NUCLEOTIDE SEQUENCE</scope>
    <source>
        <strain evidence="2">LFN0074</strain>
    </source>
</reference>
<gene>
    <name evidence="2" type="ORF">CMUS01_09504</name>
</gene>
<feature type="transmembrane region" description="Helical" evidence="1">
    <location>
        <begin position="31"/>
        <end position="50"/>
    </location>
</feature>
<dbReference type="PANTHER" id="PTHR37577:SF1">
    <property type="entry name" value="INTEGRAL MEMBRANE PROTEIN"/>
    <property type="match status" value="1"/>
</dbReference>
<dbReference type="InterPro" id="IPR053018">
    <property type="entry name" value="Elsinochrome_Biosynth-Asso"/>
</dbReference>
<evidence type="ECO:0000313" key="3">
    <source>
        <dbReference type="Proteomes" id="UP000639643"/>
    </source>
</evidence>
<dbReference type="PANTHER" id="PTHR37577">
    <property type="entry name" value="INTEGRAL MEMBRANE PROTEIN"/>
    <property type="match status" value="1"/>
</dbReference>
<keyword evidence="1" id="KW-0472">Membrane</keyword>
<feature type="transmembrane region" description="Helical" evidence="1">
    <location>
        <begin position="6"/>
        <end position="24"/>
    </location>
</feature>
<name>A0A8H6NAD1_9PEZI</name>
<keyword evidence="1" id="KW-1133">Transmembrane helix</keyword>
<proteinExistence type="predicted"/>
<sequence>MSDIQIITGLAILISAFHGLERSLSGYHWQIIIYTAWFSAVTHLAALTHLRNFYANHFNIESRLTSKPQTIFAGIETSLSAWFLVFGFASRVLKMNRRVSK</sequence>
<comment type="caution">
    <text evidence="2">The sequence shown here is derived from an EMBL/GenBank/DDBJ whole genome shotgun (WGS) entry which is preliminary data.</text>
</comment>
<organism evidence="2 3">
    <name type="scientific">Colletotrichum musicola</name>
    <dbReference type="NCBI Taxonomy" id="2175873"/>
    <lineage>
        <taxon>Eukaryota</taxon>
        <taxon>Fungi</taxon>
        <taxon>Dikarya</taxon>
        <taxon>Ascomycota</taxon>
        <taxon>Pezizomycotina</taxon>
        <taxon>Sordariomycetes</taxon>
        <taxon>Hypocreomycetidae</taxon>
        <taxon>Glomerellales</taxon>
        <taxon>Glomerellaceae</taxon>
        <taxon>Colletotrichum</taxon>
        <taxon>Colletotrichum orchidearum species complex</taxon>
    </lineage>
</organism>
<keyword evidence="3" id="KW-1185">Reference proteome</keyword>
<dbReference type="Proteomes" id="UP000639643">
    <property type="component" value="Unassembled WGS sequence"/>
</dbReference>
<feature type="transmembrane region" description="Helical" evidence="1">
    <location>
        <begin position="70"/>
        <end position="93"/>
    </location>
</feature>
<dbReference type="OrthoDB" id="5427664at2759"/>
<evidence type="ECO:0000313" key="2">
    <source>
        <dbReference type="EMBL" id="KAF6826262.1"/>
    </source>
</evidence>
<accession>A0A8H6NAD1</accession>
<dbReference type="EMBL" id="WIGM01000406">
    <property type="protein sequence ID" value="KAF6826262.1"/>
    <property type="molecule type" value="Genomic_DNA"/>
</dbReference>
<evidence type="ECO:0000256" key="1">
    <source>
        <dbReference type="SAM" id="Phobius"/>
    </source>
</evidence>
<protein>
    <submittedName>
        <fullName evidence="2">Uncharacterized protein</fullName>
    </submittedName>
</protein>